<comment type="subcellular location">
    <subcellularLocation>
        <location evidence="1">Mitochondrion</location>
    </subcellularLocation>
</comment>
<reference evidence="15" key="1">
    <citation type="submission" date="2021-09" db="EMBL/GenBank/DDBJ databases">
        <authorList>
            <consortium name="AG Swart"/>
            <person name="Singh M."/>
            <person name="Singh A."/>
            <person name="Seah K."/>
            <person name="Emmerich C."/>
        </authorList>
    </citation>
    <scope>NUCLEOTIDE SEQUENCE</scope>
    <source>
        <strain evidence="15">ATCC30299</strain>
    </source>
</reference>
<evidence type="ECO:0000256" key="1">
    <source>
        <dbReference type="ARBA" id="ARBA00004173"/>
    </source>
</evidence>
<evidence type="ECO:0000256" key="4">
    <source>
        <dbReference type="ARBA" id="ARBA00022450"/>
    </source>
</evidence>
<evidence type="ECO:0000256" key="3">
    <source>
        <dbReference type="ARBA" id="ARBA00022448"/>
    </source>
</evidence>
<keyword evidence="7" id="KW-0276">Fatty acid metabolism</keyword>
<organism evidence="15 16">
    <name type="scientific">Blepharisma stoltei</name>
    <dbReference type="NCBI Taxonomy" id="1481888"/>
    <lineage>
        <taxon>Eukaryota</taxon>
        <taxon>Sar</taxon>
        <taxon>Alveolata</taxon>
        <taxon>Ciliophora</taxon>
        <taxon>Postciliodesmatophora</taxon>
        <taxon>Heterotrichea</taxon>
        <taxon>Heterotrichida</taxon>
        <taxon>Blepharismidae</taxon>
        <taxon>Blepharisma</taxon>
    </lineage>
</organism>
<evidence type="ECO:0000256" key="13">
    <source>
        <dbReference type="RuleBase" id="RU000722"/>
    </source>
</evidence>
<dbReference type="SUPFAM" id="SSF47336">
    <property type="entry name" value="ACP-like"/>
    <property type="match status" value="1"/>
</dbReference>
<dbReference type="Pfam" id="PF00550">
    <property type="entry name" value="PP-binding"/>
    <property type="match status" value="1"/>
</dbReference>
<evidence type="ECO:0000259" key="14">
    <source>
        <dbReference type="PROSITE" id="PS50075"/>
    </source>
</evidence>
<protein>
    <recommendedName>
        <fullName evidence="13">Acyl carrier protein</fullName>
    </recommendedName>
</protein>
<evidence type="ECO:0000256" key="9">
    <source>
        <dbReference type="ARBA" id="ARBA00022982"/>
    </source>
</evidence>
<dbReference type="InterPro" id="IPR006162">
    <property type="entry name" value="Ppantetheine_attach_site"/>
</dbReference>
<name>A0AAU9IDN4_9CILI</name>
<keyword evidence="9" id="KW-0249">Electron transport</keyword>
<accession>A0AAU9IDN4</accession>
<dbReference type="InterPro" id="IPR009081">
    <property type="entry name" value="PP-bd_ACP"/>
</dbReference>
<evidence type="ECO:0000256" key="6">
    <source>
        <dbReference type="ARBA" id="ARBA00022553"/>
    </source>
</evidence>
<evidence type="ECO:0000256" key="2">
    <source>
        <dbReference type="ARBA" id="ARBA00010930"/>
    </source>
</evidence>
<dbReference type="PANTHER" id="PTHR20863:SF28">
    <property type="entry name" value="ACYL CARRIER PROTEIN, MITOCHONDRIAL"/>
    <property type="match status" value="1"/>
</dbReference>
<dbReference type="InterPro" id="IPR036736">
    <property type="entry name" value="ACP-like_sf"/>
</dbReference>
<evidence type="ECO:0000313" key="16">
    <source>
        <dbReference type="Proteomes" id="UP001162131"/>
    </source>
</evidence>
<evidence type="ECO:0000313" key="15">
    <source>
        <dbReference type="EMBL" id="CAG9312272.1"/>
    </source>
</evidence>
<keyword evidence="5 13" id="KW-0444">Lipid biosynthesis</keyword>
<keyword evidence="3" id="KW-0813">Transport</keyword>
<dbReference type="GO" id="GO:0000035">
    <property type="term" value="F:acyl binding"/>
    <property type="evidence" value="ECO:0007669"/>
    <property type="project" value="TreeGrafter"/>
</dbReference>
<dbReference type="Proteomes" id="UP001162131">
    <property type="component" value="Unassembled WGS sequence"/>
</dbReference>
<keyword evidence="16" id="KW-1185">Reference proteome</keyword>
<comment type="similarity">
    <text evidence="2">Belongs to the acyl carrier protein (ACP) family.</text>
</comment>
<keyword evidence="11" id="KW-0496">Mitochondrion</keyword>
<proteinExistence type="inferred from homology"/>
<keyword evidence="8" id="KW-0809">Transit peptide</keyword>
<evidence type="ECO:0000256" key="10">
    <source>
        <dbReference type="ARBA" id="ARBA00023098"/>
    </source>
</evidence>
<dbReference type="GO" id="GO:0000036">
    <property type="term" value="F:acyl carrier activity"/>
    <property type="evidence" value="ECO:0007669"/>
    <property type="project" value="TreeGrafter"/>
</dbReference>
<keyword evidence="12 13" id="KW-0275">Fatty acid biosynthesis</keyword>
<feature type="domain" description="Carrier" evidence="14">
    <location>
        <begin position="19"/>
        <end position="93"/>
    </location>
</feature>
<evidence type="ECO:0000256" key="12">
    <source>
        <dbReference type="ARBA" id="ARBA00023160"/>
    </source>
</evidence>
<evidence type="ECO:0000256" key="5">
    <source>
        <dbReference type="ARBA" id="ARBA00022516"/>
    </source>
</evidence>
<evidence type="ECO:0000256" key="11">
    <source>
        <dbReference type="ARBA" id="ARBA00023128"/>
    </source>
</evidence>
<dbReference type="EMBL" id="CAJZBQ010000005">
    <property type="protein sequence ID" value="CAG9312272.1"/>
    <property type="molecule type" value="Genomic_DNA"/>
</dbReference>
<keyword evidence="4 13" id="KW-0596">Phosphopantetheine</keyword>
<comment type="caution">
    <text evidence="15">The sequence shown here is derived from an EMBL/GenBank/DDBJ whole genome shotgun (WGS) entry which is preliminary data.</text>
</comment>
<keyword evidence="10" id="KW-0443">Lipid metabolism</keyword>
<keyword evidence="6" id="KW-0597">Phosphoprotein</keyword>
<dbReference type="PROSITE" id="PS50075">
    <property type="entry name" value="CARRIER"/>
    <property type="match status" value="1"/>
</dbReference>
<dbReference type="AlphaFoldDB" id="A0AAU9IDN4"/>
<evidence type="ECO:0000256" key="8">
    <source>
        <dbReference type="ARBA" id="ARBA00022946"/>
    </source>
</evidence>
<sequence length="96" mass="10584">MWRLARAISRRSFATVPAEELQQRIFDVLKKFDAVDPAKLNKDASFKDVGLDSLDTVEAIVALEDILGIELADDEALKITTIPAAVEAFTKSPKPQ</sequence>
<dbReference type="PANTHER" id="PTHR20863">
    <property type="entry name" value="ACYL CARRIER PROTEIN"/>
    <property type="match status" value="1"/>
</dbReference>
<comment type="function">
    <text evidence="13">Carrier of the growing fatty acid chain in fatty acid biosynthesis.</text>
</comment>
<dbReference type="Gene3D" id="1.10.1200.10">
    <property type="entry name" value="ACP-like"/>
    <property type="match status" value="1"/>
</dbReference>
<dbReference type="GO" id="GO:0005739">
    <property type="term" value="C:mitochondrion"/>
    <property type="evidence" value="ECO:0007669"/>
    <property type="project" value="UniProtKB-SubCell"/>
</dbReference>
<dbReference type="InterPro" id="IPR003231">
    <property type="entry name" value="ACP"/>
</dbReference>
<dbReference type="PROSITE" id="PS00012">
    <property type="entry name" value="PHOSPHOPANTETHEINE"/>
    <property type="match status" value="1"/>
</dbReference>
<gene>
    <name evidence="15" type="ORF">BSTOLATCC_MIC5514</name>
</gene>
<evidence type="ECO:0000256" key="7">
    <source>
        <dbReference type="ARBA" id="ARBA00022832"/>
    </source>
</evidence>